<comment type="catalytic activity">
    <reaction evidence="27">
        <text>1-octadecanoyl-2-(5Z,8Z,11Z,14Z-eicosatetraenoyl)-sn-glycerol + H2O = 2-(5Z,8Z,11Z,14Z-eicosatetraenoyl)-glycerol + octadecanoate + H(+)</text>
        <dbReference type="Rhea" id="RHEA:38507"/>
        <dbReference type="ChEBI" id="CHEBI:15377"/>
        <dbReference type="ChEBI" id="CHEBI:15378"/>
        <dbReference type="ChEBI" id="CHEBI:25629"/>
        <dbReference type="ChEBI" id="CHEBI:52392"/>
        <dbReference type="ChEBI" id="CHEBI:75728"/>
    </reaction>
    <physiologicalReaction direction="left-to-right" evidence="27">
        <dbReference type="Rhea" id="RHEA:38508"/>
    </physiologicalReaction>
</comment>
<keyword evidence="19" id="KW-0966">Cell projection</keyword>
<dbReference type="GO" id="GO:0031901">
    <property type="term" value="C:early endosome membrane"/>
    <property type="evidence" value="ECO:0007669"/>
    <property type="project" value="UniProtKB-SubCell"/>
</dbReference>
<evidence type="ECO:0000256" key="2">
    <source>
        <dbReference type="ARBA" id="ARBA00004332"/>
    </source>
</evidence>
<dbReference type="PANTHER" id="PTHR45792:SF8">
    <property type="entry name" value="DIACYLGLYCEROL LIPASE-ALPHA"/>
    <property type="match status" value="1"/>
</dbReference>
<feature type="non-terminal residue" evidence="36">
    <location>
        <position position="1035"/>
    </location>
</feature>
<evidence type="ECO:0000256" key="11">
    <source>
        <dbReference type="ARBA" id="ARBA00022837"/>
    </source>
</evidence>
<evidence type="ECO:0000256" key="23">
    <source>
        <dbReference type="ARBA" id="ARBA00048382"/>
    </source>
</evidence>
<evidence type="ECO:0000256" key="4">
    <source>
        <dbReference type="ARBA" id="ARBA00010701"/>
    </source>
</evidence>
<dbReference type="InterPro" id="IPR002921">
    <property type="entry name" value="Fungal_lipase-type"/>
</dbReference>
<evidence type="ECO:0000256" key="12">
    <source>
        <dbReference type="ARBA" id="ARBA00022963"/>
    </source>
</evidence>
<dbReference type="GO" id="GO:0046340">
    <property type="term" value="P:diacylglycerol catabolic process"/>
    <property type="evidence" value="ECO:0007669"/>
    <property type="project" value="TreeGrafter"/>
</dbReference>
<dbReference type="GO" id="GO:0098921">
    <property type="term" value="P:retrograde trans-synaptic signaling by endocannabinoid"/>
    <property type="evidence" value="ECO:0007669"/>
    <property type="project" value="TreeGrafter"/>
</dbReference>
<dbReference type="GO" id="GO:0098839">
    <property type="term" value="C:postsynaptic density membrane"/>
    <property type="evidence" value="ECO:0007669"/>
    <property type="project" value="UniProtKB-SubCell"/>
</dbReference>
<evidence type="ECO:0000256" key="21">
    <source>
        <dbReference type="ARBA" id="ARBA00026104"/>
    </source>
</evidence>
<feature type="non-terminal residue" evidence="36">
    <location>
        <position position="1"/>
    </location>
</feature>
<feature type="transmembrane region" description="Helical" evidence="34">
    <location>
        <begin position="292"/>
        <end position="310"/>
    </location>
</feature>
<keyword evidence="13 34" id="KW-1133">Transmembrane helix</keyword>
<dbReference type="PANTHER" id="PTHR45792">
    <property type="entry name" value="DIACYLGLYCEROL LIPASE HOMOLOG-RELATED"/>
    <property type="match status" value="1"/>
</dbReference>
<feature type="compositionally biased region" description="Polar residues" evidence="33">
    <location>
        <begin position="850"/>
        <end position="867"/>
    </location>
</feature>
<evidence type="ECO:0000256" key="8">
    <source>
        <dbReference type="ARBA" id="ARBA00022723"/>
    </source>
</evidence>
<protein>
    <recommendedName>
        <fullName evidence="30">Diacylglycerol lipase-alpha</fullName>
        <ecNumber evidence="21">3.1.1.116</ecNumber>
    </recommendedName>
    <alternativeName>
        <fullName evidence="32">Neural stem cell-derived dendrite regulator</fullName>
    </alternativeName>
    <alternativeName>
        <fullName evidence="31">Sn1-specific diacylglycerol lipase alpha</fullName>
    </alternativeName>
</protein>
<dbReference type="InterPro" id="IPR052214">
    <property type="entry name" value="DAG_Lipase-Related"/>
</dbReference>
<accession>A0A7K8PY79</accession>
<feature type="region of interest" description="Disordered" evidence="33">
    <location>
        <begin position="1014"/>
        <end position="1035"/>
    </location>
</feature>
<keyword evidence="11" id="KW-0106">Calcium</keyword>
<evidence type="ECO:0000256" key="10">
    <source>
        <dbReference type="ARBA" id="ARBA00022801"/>
    </source>
</evidence>
<evidence type="ECO:0000256" key="6">
    <source>
        <dbReference type="ARBA" id="ARBA00022553"/>
    </source>
</evidence>
<dbReference type="Gene3D" id="3.40.50.1820">
    <property type="entry name" value="alpha/beta hydrolase"/>
    <property type="match status" value="1"/>
</dbReference>
<comment type="catalytic activity">
    <reaction evidence="20">
        <text>a 1,2-diacyl-sn-glycerol + H2O = a 2-acylglycerol + a fatty acid + H(+)</text>
        <dbReference type="Rhea" id="RHEA:33275"/>
        <dbReference type="ChEBI" id="CHEBI:15377"/>
        <dbReference type="ChEBI" id="CHEBI:15378"/>
        <dbReference type="ChEBI" id="CHEBI:17389"/>
        <dbReference type="ChEBI" id="CHEBI:17815"/>
        <dbReference type="ChEBI" id="CHEBI:28868"/>
        <dbReference type="EC" id="3.1.1.116"/>
    </reaction>
    <physiologicalReaction direction="left-to-right" evidence="20">
        <dbReference type="Rhea" id="RHEA:33276"/>
    </physiologicalReaction>
</comment>
<evidence type="ECO:0000313" key="36">
    <source>
        <dbReference type="EMBL" id="NXE83754.1"/>
    </source>
</evidence>
<feature type="compositionally biased region" description="Basic and acidic residues" evidence="33">
    <location>
        <begin position="877"/>
        <end position="889"/>
    </location>
</feature>
<organism evidence="36 37">
    <name type="scientific">Cochlearius cochlearius</name>
    <name type="common">Boat-billed heron</name>
    <dbReference type="NCBI Taxonomy" id="110676"/>
    <lineage>
        <taxon>Eukaryota</taxon>
        <taxon>Metazoa</taxon>
        <taxon>Chordata</taxon>
        <taxon>Craniata</taxon>
        <taxon>Vertebrata</taxon>
        <taxon>Euteleostomi</taxon>
        <taxon>Archelosauria</taxon>
        <taxon>Archosauria</taxon>
        <taxon>Dinosauria</taxon>
        <taxon>Saurischia</taxon>
        <taxon>Theropoda</taxon>
        <taxon>Coelurosauria</taxon>
        <taxon>Aves</taxon>
        <taxon>Neognathae</taxon>
        <taxon>Neoaves</taxon>
        <taxon>Aequornithes</taxon>
        <taxon>Pelecaniformes</taxon>
        <taxon>Ardeidae</taxon>
        <taxon>Cochlearius</taxon>
    </lineage>
</organism>
<evidence type="ECO:0000256" key="26">
    <source>
        <dbReference type="ARBA" id="ARBA00050861"/>
    </source>
</evidence>
<evidence type="ECO:0000256" key="28">
    <source>
        <dbReference type="ARBA" id="ARBA00052463"/>
    </source>
</evidence>
<proteinExistence type="inferred from homology"/>
<reference evidence="36 37" key="1">
    <citation type="submission" date="2019-09" db="EMBL/GenBank/DDBJ databases">
        <title>Bird 10,000 Genomes (B10K) Project - Family phase.</title>
        <authorList>
            <person name="Zhang G."/>
        </authorList>
    </citation>
    <scope>NUCLEOTIDE SEQUENCE [LARGE SCALE GENOMIC DNA]</scope>
    <source>
        <strain evidence="36">B10K-CU-031-03</strain>
        <tissue evidence="36">Muscle</tissue>
    </source>
</reference>
<keyword evidence="6" id="KW-0597">Phosphoprotein</keyword>
<feature type="transmembrane region" description="Helical" evidence="34">
    <location>
        <begin position="18"/>
        <end position="41"/>
    </location>
</feature>
<evidence type="ECO:0000256" key="33">
    <source>
        <dbReference type="SAM" id="MobiDB-lite"/>
    </source>
</evidence>
<dbReference type="EC" id="3.1.1.116" evidence="21"/>
<keyword evidence="12" id="KW-0442">Lipid degradation</keyword>
<evidence type="ECO:0000256" key="22">
    <source>
        <dbReference type="ARBA" id="ARBA00037872"/>
    </source>
</evidence>
<feature type="transmembrane region" description="Helical" evidence="34">
    <location>
        <begin position="144"/>
        <end position="165"/>
    </location>
</feature>
<comment type="catalytic activity">
    <reaction evidence="23">
        <text>1,2-di-(9Z-octadecenoyl)-sn-glycerol + H2O = 2-(9Z-octadecenoyl)-glycerol + (9Z)-octadecenoate + H(+)</text>
        <dbReference type="Rhea" id="RHEA:38511"/>
        <dbReference type="ChEBI" id="CHEBI:15377"/>
        <dbReference type="ChEBI" id="CHEBI:15378"/>
        <dbReference type="ChEBI" id="CHEBI:30823"/>
        <dbReference type="ChEBI" id="CHEBI:52333"/>
        <dbReference type="ChEBI" id="CHEBI:73990"/>
    </reaction>
    <physiologicalReaction direction="left-to-right" evidence="23">
        <dbReference type="Rhea" id="RHEA:38512"/>
    </physiologicalReaction>
</comment>
<evidence type="ECO:0000256" key="31">
    <source>
        <dbReference type="ARBA" id="ARBA00081678"/>
    </source>
</evidence>
<name>A0A7K8PY79_COCCO</name>
<keyword evidence="15" id="KW-0443">Lipid metabolism</keyword>
<dbReference type="EMBL" id="VWPP01000816">
    <property type="protein sequence ID" value="NXE83754.1"/>
    <property type="molecule type" value="Genomic_DNA"/>
</dbReference>
<evidence type="ECO:0000256" key="25">
    <source>
        <dbReference type="ARBA" id="ARBA00050709"/>
    </source>
</evidence>
<comment type="subunit">
    <text evidence="29">Interacts (via C-terminal) with CAMK2A; leading to the phosphorylation and inhibition of DAGLA enzymatic activity. Interacts (via PPXXF motif) with HOMER1 and HOMER2; this interaction is required for DAGLA membrane localization.</text>
</comment>
<comment type="similarity">
    <text evidence="4">Belongs to the AB hydrolase superfamily. Lipase family.</text>
</comment>
<evidence type="ECO:0000256" key="30">
    <source>
        <dbReference type="ARBA" id="ARBA00071957"/>
    </source>
</evidence>
<comment type="caution">
    <text evidence="36">The sequence shown here is derived from an EMBL/GenBank/DDBJ whole genome shotgun (WGS) entry which is preliminary data.</text>
</comment>
<evidence type="ECO:0000256" key="9">
    <source>
        <dbReference type="ARBA" id="ARBA00022753"/>
    </source>
</evidence>
<dbReference type="GO" id="GO:0032591">
    <property type="term" value="C:dendritic spine membrane"/>
    <property type="evidence" value="ECO:0007669"/>
    <property type="project" value="UniProtKB-SubCell"/>
</dbReference>
<evidence type="ECO:0000256" key="13">
    <source>
        <dbReference type="ARBA" id="ARBA00022989"/>
    </source>
</evidence>
<dbReference type="GO" id="GO:0047372">
    <property type="term" value="F:monoacylglycerol lipase activity"/>
    <property type="evidence" value="ECO:0007669"/>
    <property type="project" value="UniProtKB-ARBA"/>
</dbReference>
<dbReference type="SUPFAM" id="SSF53474">
    <property type="entry name" value="alpha/beta-Hydrolases"/>
    <property type="match status" value="1"/>
</dbReference>
<evidence type="ECO:0000256" key="24">
    <source>
        <dbReference type="ARBA" id="ARBA00050486"/>
    </source>
</evidence>
<evidence type="ECO:0000259" key="35">
    <source>
        <dbReference type="Pfam" id="PF01764"/>
    </source>
</evidence>
<evidence type="ECO:0000256" key="7">
    <source>
        <dbReference type="ARBA" id="ARBA00022692"/>
    </source>
</evidence>
<comment type="catalytic activity">
    <reaction evidence="28">
        <text>1-(9Z-octadecenoyl)-2-O-(5Z,8Z,11Z,14Z-eicosatetraenyl)-sn-glycerol + H2O = 2-O-(5Z,8Z,11Z,14Z)-eicosatetraenylglycerol + (9Z)-octadecenoate + H(+)</text>
        <dbReference type="Rhea" id="RHEA:38527"/>
        <dbReference type="ChEBI" id="CHEBI:15377"/>
        <dbReference type="ChEBI" id="CHEBI:15378"/>
        <dbReference type="ChEBI" id="CHEBI:30823"/>
        <dbReference type="ChEBI" id="CHEBI:75913"/>
        <dbReference type="ChEBI" id="CHEBI:75914"/>
    </reaction>
    <physiologicalReaction direction="left-to-right" evidence="28">
        <dbReference type="Rhea" id="RHEA:38528"/>
    </physiologicalReaction>
</comment>
<comment type="cofactor">
    <cofactor evidence="1">
        <name>Ca(2+)</name>
        <dbReference type="ChEBI" id="CHEBI:29108"/>
    </cofactor>
</comment>
<keyword evidence="5" id="KW-1003">Cell membrane</keyword>
<sequence>MPGIVVFRRRWSVGSDDLVLPAVFLFLLHTTWFVILSVVLFGLVYNPNETCSLNLVDHGRGYLGILLSCMIAEVAIIWLSMRGSILYTEPRDSMQYVLYVRLAILVIEFVYAIVGIVWLTQYYTSCNDITAKSVTLGMYLERGLCAFLVCITVLCVFDPTGRTFVKLRATKRRQRNLRTYNLRHRLEEGQASSWTRRLKVFLCCTRTKDSQSDAYSEIAYLFAEFFRDLDIVPSDIIAGLVLLRQRQRAKRNAVLDEANNDILAFLSGMPVTRNTKYLDLKNAQEMQRYKEVCYYMLFALAAYGWPIYLMRKPTCGLCRLARSCSCCCLCPSRPRYAPSVTIEEDNCCGCNAIAIRRHFLDENMTSVDIVYTSCHDAVYETPFYVAVDHDKKKVVISIRGTLSPKDALTDLTGDAERLPVEGHHGTWLGHKGMVLSAEYIKKKLEQEMVLSQAFGRDLGRGTKHYGLIVVGHSLGAGTAAILSFLLRPQYPSLKCFAYSPPGGLLSEDAMEYSKEFVTAVVLGKDLVPRQVEKIGLSQLEGFRRQLLDVLQRSNKPKWRIIVGATKCIPKSELPEETEENSVTSNRLWTHPSDLTIALSASTPLYPPGRIIHVVHNHPAEQCCCCEQEDPTYFAIWGDNKAFNEVIISPAMLHEHLPYVVMEGLNKVLENYNKGKTALLSAAKVMVSPTEVDLTPELIFQSQPLPSGPSVQIGTGAVTADRRNSSTKSKSHSEISLEGFYETKPLSPVQKDPVELLLLDTKERLSVELQDRRAPLATMESLSDNESIYSFDSRRSSGFRSIRGSPSLHAVMEKDETHCFYIDPVIPEENPSLSSRTELLAADSLSKHSQETQPPDNVLNSGGTTPQRRCSEEGASSEGDRVSLAPREELSLQNGRLTDVPSPQVLEFAEFIDSLFNLDSKSSSFQDIYCMMVSDSSSDFAEMPKSVSDQEILLRAQYEPNLVPKPPRLFAGSTDPSSGISVSPSFPLSSSGELMDITPTGVSSQECLATDKIRTSTPSGHVTSPAKQDDLMISAL</sequence>
<evidence type="ECO:0000313" key="37">
    <source>
        <dbReference type="Proteomes" id="UP000525205"/>
    </source>
</evidence>
<dbReference type="GO" id="GO:0019369">
    <property type="term" value="P:arachidonate metabolic process"/>
    <property type="evidence" value="ECO:0007669"/>
    <property type="project" value="TreeGrafter"/>
</dbReference>
<dbReference type="GO" id="GO:0004465">
    <property type="term" value="F:lipoprotein lipase activity"/>
    <property type="evidence" value="ECO:0007669"/>
    <property type="project" value="TreeGrafter"/>
</dbReference>
<feature type="transmembrane region" description="Helical" evidence="34">
    <location>
        <begin position="102"/>
        <end position="124"/>
    </location>
</feature>
<dbReference type="Pfam" id="PF01764">
    <property type="entry name" value="Lipase_3"/>
    <property type="match status" value="1"/>
</dbReference>
<evidence type="ECO:0000256" key="34">
    <source>
        <dbReference type="SAM" id="Phobius"/>
    </source>
</evidence>
<evidence type="ECO:0000256" key="18">
    <source>
        <dbReference type="ARBA" id="ARBA00023257"/>
    </source>
</evidence>
<keyword evidence="18" id="KW-0628">Postsynaptic cell membrane</keyword>
<keyword evidence="17" id="KW-0325">Glycoprotein</keyword>
<feature type="region of interest" description="Disordered" evidence="33">
    <location>
        <begin position="843"/>
        <end position="889"/>
    </location>
</feature>
<evidence type="ECO:0000256" key="27">
    <source>
        <dbReference type="ARBA" id="ARBA00052106"/>
    </source>
</evidence>
<dbReference type="CDD" id="cd00519">
    <property type="entry name" value="Lipase_3"/>
    <property type="match status" value="1"/>
</dbReference>
<evidence type="ECO:0000256" key="32">
    <source>
        <dbReference type="ARBA" id="ARBA00082132"/>
    </source>
</evidence>
<keyword evidence="9" id="KW-0967">Endosome</keyword>
<keyword evidence="7 34" id="KW-0812">Transmembrane</keyword>
<dbReference type="AlphaFoldDB" id="A0A7K8PY79"/>
<evidence type="ECO:0000256" key="17">
    <source>
        <dbReference type="ARBA" id="ARBA00023180"/>
    </source>
</evidence>
<comment type="catalytic activity">
    <reaction evidence="25">
        <text>1-(9Z-octadecenoyl)-2-(9Z,12Z-octadecadienoyl)-sn-glycerol + H2O = 2-(9Z,12Z-octadecadienoyl)-glycerol + (9Z)-octadecenoate + H(+)</text>
        <dbReference type="Rhea" id="RHEA:38523"/>
        <dbReference type="ChEBI" id="CHEBI:15377"/>
        <dbReference type="ChEBI" id="CHEBI:15378"/>
        <dbReference type="ChEBI" id="CHEBI:30823"/>
        <dbReference type="ChEBI" id="CHEBI:75450"/>
        <dbReference type="ChEBI" id="CHEBI:75457"/>
    </reaction>
    <physiologicalReaction direction="left-to-right" evidence="25">
        <dbReference type="Rhea" id="RHEA:38524"/>
    </physiologicalReaction>
</comment>
<evidence type="ECO:0000256" key="14">
    <source>
        <dbReference type="ARBA" id="ARBA00023018"/>
    </source>
</evidence>
<evidence type="ECO:0000256" key="29">
    <source>
        <dbReference type="ARBA" id="ARBA00063298"/>
    </source>
</evidence>
<keyword evidence="10" id="KW-0378">Hydrolase</keyword>
<feature type="domain" description="Fungal lipase-type" evidence="35">
    <location>
        <begin position="395"/>
        <end position="529"/>
    </location>
</feature>
<evidence type="ECO:0000256" key="5">
    <source>
        <dbReference type="ARBA" id="ARBA00022475"/>
    </source>
</evidence>
<dbReference type="FunFam" id="3.40.50.1820:FF:000015">
    <property type="entry name" value="Sn1-specific diacylglycerol lipase alpha"/>
    <property type="match status" value="1"/>
</dbReference>
<dbReference type="Proteomes" id="UP000525205">
    <property type="component" value="Unassembled WGS sequence"/>
</dbReference>
<feature type="compositionally biased region" description="Polar residues" evidence="33">
    <location>
        <begin position="1014"/>
        <end position="1025"/>
    </location>
</feature>
<feature type="transmembrane region" description="Helical" evidence="34">
    <location>
        <begin position="61"/>
        <end position="81"/>
    </location>
</feature>
<evidence type="ECO:0000256" key="20">
    <source>
        <dbReference type="ARBA" id="ARBA00024531"/>
    </source>
</evidence>
<keyword evidence="37" id="KW-1185">Reference proteome</keyword>
<comment type="subcellular location">
    <subcellularLocation>
        <location evidence="2">Cell projection</location>
        <location evidence="2">Dendritic spine membrane</location>
        <topology evidence="2">Multi-pass membrane protein</topology>
    </subcellularLocation>
    <subcellularLocation>
        <location evidence="3">Early endosome membrane</location>
        <topology evidence="3">Multi-pass membrane protein</topology>
    </subcellularLocation>
    <subcellularLocation>
        <location evidence="22">Postsynaptic density membrane</location>
        <topology evidence="22">Multi-pass membrane protein</topology>
    </subcellularLocation>
</comment>
<keyword evidence="14" id="KW-0770">Synapse</keyword>
<evidence type="ECO:0000256" key="3">
    <source>
        <dbReference type="ARBA" id="ARBA00004520"/>
    </source>
</evidence>
<comment type="catalytic activity">
    <reaction evidence="26">
        <text>1-(9Z-octadecenoyl)-2-(5Z,8Z,11Z,14Z-eicosatetraenoyl)-sn-glycerol + H2O = 2-(5Z,8Z,11Z,14Z-eicosatetraenoyl)-glycerol + (9Z)-octadecenoate + H(+)</text>
        <dbReference type="Rhea" id="RHEA:38515"/>
        <dbReference type="ChEBI" id="CHEBI:15377"/>
        <dbReference type="ChEBI" id="CHEBI:15378"/>
        <dbReference type="ChEBI" id="CHEBI:30823"/>
        <dbReference type="ChEBI" id="CHEBI:52392"/>
        <dbReference type="ChEBI" id="CHEBI:75449"/>
    </reaction>
    <physiologicalReaction direction="left-to-right" evidence="26">
        <dbReference type="Rhea" id="RHEA:38516"/>
    </physiologicalReaction>
</comment>
<gene>
    <name evidence="36" type="primary">Dagla</name>
    <name evidence="36" type="ORF">COCCOC_R08060</name>
</gene>
<dbReference type="GO" id="GO:0046872">
    <property type="term" value="F:metal ion binding"/>
    <property type="evidence" value="ECO:0007669"/>
    <property type="project" value="UniProtKB-KW"/>
</dbReference>
<keyword evidence="8" id="KW-0479">Metal-binding</keyword>
<comment type="catalytic activity">
    <reaction evidence="24">
        <text>1-(9Z-octadecenoyl)-2-octadecanoyl-sn-glycerol + H2O = 2-octadecanoylglycerol + (9Z)-octadecenoate + H(+)</text>
        <dbReference type="Rhea" id="RHEA:38519"/>
        <dbReference type="ChEBI" id="CHEBI:15377"/>
        <dbReference type="ChEBI" id="CHEBI:15378"/>
        <dbReference type="ChEBI" id="CHEBI:30823"/>
        <dbReference type="ChEBI" id="CHEBI:75448"/>
        <dbReference type="ChEBI" id="CHEBI:75456"/>
    </reaction>
    <physiologicalReaction direction="left-to-right" evidence="24">
        <dbReference type="Rhea" id="RHEA:38520"/>
    </physiologicalReaction>
</comment>
<evidence type="ECO:0000256" key="19">
    <source>
        <dbReference type="ARBA" id="ARBA00023273"/>
    </source>
</evidence>
<keyword evidence="16 34" id="KW-0472">Membrane</keyword>
<evidence type="ECO:0000256" key="16">
    <source>
        <dbReference type="ARBA" id="ARBA00023136"/>
    </source>
</evidence>
<dbReference type="InterPro" id="IPR029058">
    <property type="entry name" value="AB_hydrolase_fold"/>
</dbReference>
<evidence type="ECO:0000256" key="15">
    <source>
        <dbReference type="ARBA" id="ARBA00023098"/>
    </source>
</evidence>
<evidence type="ECO:0000256" key="1">
    <source>
        <dbReference type="ARBA" id="ARBA00001913"/>
    </source>
</evidence>